<organism evidence="2 3">
    <name type="scientific">Streptomyces clavuligerus</name>
    <dbReference type="NCBI Taxonomy" id="1901"/>
    <lineage>
        <taxon>Bacteria</taxon>
        <taxon>Bacillati</taxon>
        <taxon>Actinomycetota</taxon>
        <taxon>Actinomycetes</taxon>
        <taxon>Kitasatosporales</taxon>
        <taxon>Streptomycetaceae</taxon>
        <taxon>Streptomyces</taxon>
    </lineage>
</organism>
<evidence type="ECO:0000313" key="2">
    <source>
        <dbReference type="EMBL" id="EFG04235.2"/>
    </source>
</evidence>
<evidence type="ECO:0000256" key="1">
    <source>
        <dbReference type="SAM" id="MobiDB-lite"/>
    </source>
</evidence>
<feature type="region of interest" description="Disordered" evidence="1">
    <location>
        <begin position="68"/>
        <end position="87"/>
    </location>
</feature>
<accession>B5GN80</accession>
<evidence type="ECO:0000313" key="3">
    <source>
        <dbReference type="Proteomes" id="UP000002357"/>
    </source>
</evidence>
<dbReference type="GO" id="GO:0019441">
    <property type="term" value="P:L-tryptophan catabolic process to kynurenine"/>
    <property type="evidence" value="ECO:0007669"/>
    <property type="project" value="InterPro"/>
</dbReference>
<feature type="compositionally biased region" description="Gly residues" evidence="1">
    <location>
        <begin position="435"/>
        <end position="445"/>
    </location>
</feature>
<dbReference type="eggNOG" id="ENOG503213G">
    <property type="taxonomic scope" value="Bacteria"/>
</dbReference>
<sequence length="445" mass="48169">MTDRIPLFTLTPDPDTSHRPAAPDPLADYVRDRLPGRLRALHSGTIPYTVLLDEQAALLDEITPRLLAESESESESGAGAGAGDDPHGPAAHQLDLLFLLGGHTPYTPPGRAPAAVPGRLLALIHEQARRHPALDTDLSYELLIDLNCRLYEAGHGIRVFSDGPDARHERDFYLGHHRAEPHVRAAADLLRSLALDPSPEHAPAVLAEATRRLADFRAHMTRYRRLPTRSFAYFRRHLHGYAGRGGSASGSFMPGVQLLELALLRPGPAYERFLDEALPRFPYPSRSVITVWRESSRNGVNVADRVAAGQLGPAARRALLLLLDQFIGFRRAHLGIARRQLPDAFVPPPASPPALPPALSSGSGHPAGDPTDPTVGTGGYTITSFLDASVRRLLDLRRVLLDVPPHMAVRPLPTSERSRYGAGRGGRTGTDEGRSGTGPGVRGRA</sequence>
<dbReference type="OrthoDB" id="4330211at2"/>
<dbReference type="KEGG" id="sclf:BB341_27965"/>
<geneLocation type="plasmid" evidence="2 3">
    <name>pSCL4</name>
</geneLocation>
<dbReference type="InterPro" id="IPR037217">
    <property type="entry name" value="Trp/Indoleamine_2_3_dOase-like"/>
</dbReference>
<protein>
    <submittedName>
        <fullName evidence="2">Uncharacterized protein</fullName>
    </submittedName>
</protein>
<dbReference type="GeneID" id="93733861"/>
<dbReference type="SUPFAM" id="SSF140959">
    <property type="entry name" value="Indolic compounds 2,3-dioxygenase-like"/>
    <property type="match status" value="1"/>
</dbReference>
<proteinExistence type="predicted"/>
<dbReference type="GO" id="GO:0046872">
    <property type="term" value="F:metal ion binding"/>
    <property type="evidence" value="ECO:0007669"/>
    <property type="project" value="InterPro"/>
</dbReference>
<feature type="region of interest" description="Disordered" evidence="1">
    <location>
        <begin position="408"/>
        <end position="445"/>
    </location>
</feature>
<feature type="region of interest" description="Disordered" evidence="1">
    <location>
        <begin position="1"/>
        <end position="26"/>
    </location>
</feature>
<dbReference type="Gene3D" id="1.20.58.480">
    <property type="match status" value="1"/>
</dbReference>
<feature type="compositionally biased region" description="Pro residues" evidence="1">
    <location>
        <begin position="345"/>
        <end position="356"/>
    </location>
</feature>
<dbReference type="AlphaFoldDB" id="B5GN80"/>
<dbReference type="RefSeq" id="WP_003953199.1">
    <property type="nucleotide sequence ID" value="NZ_CM000914.1"/>
</dbReference>
<feature type="region of interest" description="Disordered" evidence="1">
    <location>
        <begin position="345"/>
        <end position="376"/>
    </location>
</feature>
<keyword evidence="2" id="KW-0614">Plasmid</keyword>
<gene>
    <name evidence="2" type="ORF">SCLAV_p0748</name>
</gene>
<dbReference type="Proteomes" id="UP000002357">
    <property type="component" value="Plasmid pSCL4"/>
</dbReference>
<dbReference type="EMBL" id="CM000914">
    <property type="protein sequence ID" value="EFG04235.2"/>
    <property type="molecule type" value="Genomic_DNA"/>
</dbReference>
<name>B5GN80_STRCL</name>
<reference evidence="2 3" key="1">
    <citation type="journal article" date="2010" name="Genome Biol. Evol.">
        <title>The sequence of a 1.8-mb bacterial linear plasmid reveals a rich evolutionary reservoir of secondary metabolic pathways.</title>
        <authorList>
            <person name="Medema M.H."/>
            <person name="Trefzer A."/>
            <person name="Kovalchuk A."/>
            <person name="van den Berg M."/>
            <person name="Mueller U."/>
            <person name="Heijne W."/>
            <person name="Wu L."/>
            <person name="Alam M.T."/>
            <person name="Ronning C.M."/>
            <person name="Nierman W.C."/>
            <person name="Bovenberg R.A.L."/>
            <person name="Breitling R."/>
            <person name="Takano E."/>
        </authorList>
    </citation>
    <scope>NUCLEOTIDE SEQUENCE [LARGE SCALE GENOMIC DNA]</scope>
    <source>
        <strain evidence="3">ATCC 27064 / DSM 738 / JCM 4710 / NBRC 13307 / NCIMB 12785 / NRRL 3585 / VKM Ac-602</strain>
        <plasmid evidence="2">pSCL4</plasmid>
    </source>
</reference>
<keyword evidence="3" id="KW-1185">Reference proteome</keyword>
<dbReference type="GO" id="GO:0020037">
    <property type="term" value="F:heme binding"/>
    <property type="evidence" value="ECO:0007669"/>
    <property type="project" value="InterPro"/>
</dbReference>